<dbReference type="GO" id="GO:0055085">
    <property type="term" value="P:transmembrane transport"/>
    <property type="evidence" value="ECO:0007669"/>
    <property type="project" value="InterPro"/>
</dbReference>
<dbReference type="SUPFAM" id="SSF161098">
    <property type="entry name" value="MetI-like"/>
    <property type="match status" value="1"/>
</dbReference>
<keyword evidence="6 7" id="KW-0472">Membrane</keyword>
<dbReference type="EMBL" id="CP003235">
    <property type="protein sequence ID" value="AFC32917.1"/>
    <property type="molecule type" value="Genomic_DNA"/>
</dbReference>
<feature type="transmembrane region" description="Helical" evidence="7">
    <location>
        <begin position="239"/>
        <end position="260"/>
    </location>
</feature>
<organism evidence="9 10">
    <name type="scientific">Paenibacillus mucilaginosus 3016</name>
    <dbReference type="NCBI Taxonomy" id="1116391"/>
    <lineage>
        <taxon>Bacteria</taxon>
        <taxon>Bacillati</taxon>
        <taxon>Bacillota</taxon>
        <taxon>Bacilli</taxon>
        <taxon>Bacillales</taxon>
        <taxon>Paenibacillaceae</taxon>
        <taxon>Paenibacillus</taxon>
    </lineage>
</organism>
<dbReference type="PANTHER" id="PTHR32243:SF24">
    <property type="entry name" value="DIACETYLCHITOBIOSE UPTAKE SYSTEM PERMEASE PROTEIN NGCG"/>
    <property type="match status" value="1"/>
</dbReference>
<evidence type="ECO:0000259" key="8">
    <source>
        <dbReference type="PROSITE" id="PS50928"/>
    </source>
</evidence>
<dbReference type="STRING" id="1116391.PM3016_6285"/>
<evidence type="ECO:0000256" key="1">
    <source>
        <dbReference type="ARBA" id="ARBA00004651"/>
    </source>
</evidence>
<feature type="transmembrane region" description="Helical" evidence="7">
    <location>
        <begin position="12"/>
        <end position="29"/>
    </location>
</feature>
<feature type="transmembrane region" description="Helical" evidence="7">
    <location>
        <begin position="105"/>
        <end position="128"/>
    </location>
</feature>
<evidence type="ECO:0000313" key="9">
    <source>
        <dbReference type="EMBL" id="AFC32917.1"/>
    </source>
</evidence>
<keyword evidence="10" id="KW-1185">Reference proteome</keyword>
<dbReference type="CDD" id="cd06261">
    <property type="entry name" value="TM_PBP2"/>
    <property type="match status" value="1"/>
</dbReference>
<evidence type="ECO:0000256" key="7">
    <source>
        <dbReference type="RuleBase" id="RU363032"/>
    </source>
</evidence>
<evidence type="ECO:0000256" key="3">
    <source>
        <dbReference type="ARBA" id="ARBA00022475"/>
    </source>
</evidence>
<dbReference type="KEGG" id="pmq:PM3016_6285"/>
<dbReference type="Pfam" id="PF00528">
    <property type="entry name" value="BPD_transp_1"/>
    <property type="match status" value="1"/>
</dbReference>
<feature type="transmembrane region" description="Helical" evidence="7">
    <location>
        <begin position="181"/>
        <end position="203"/>
    </location>
</feature>
<dbReference type="HOGENOM" id="CLU_016047_1_2_9"/>
<feature type="domain" description="ABC transmembrane type-1" evidence="8">
    <location>
        <begin position="68"/>
        <end position="260"/>
    </location>
</feature>
<dbReference type="InterPro" id="IPR000515">
    <property type="entry name" value="MetI-like"/>
</dbReference>
<dbReference type="RefSeq" id="WP_014372092.1">
    <property type="nucleotide sequence ID" value="NC_016935.1"/>
</dbReference>
<sequence>MASTWKRGLSHGILWVYLLLTLYPLVWVLNSSFKTNKEIITNPWGLPQEFTLDNYVAAWKGAKISTYFFNSFYVSIVASVVTILFASAAGYAITRMQLGRVDKYVNAALLLALLVPGGTLILPLFVWLRDLGLYNTHLALIFPYVTFGLPLTVFIVSAFMKSIPADLEEAGVMDGLTAFGLFARIILPLTVPALVTVFILNFLSNWNEFVMAYLFLSKEKLRTLPTGMVAFMNQFNMNYGGLAASIMFSVVPVLTVYAFLQEKIIEGVTAGSTKG</sequence>
<evidence type="ECO:0000256" key="5">
    <source>
        <dbReference type="ARBA" id="ARBA00022989"/>
    </source>
</evidence>
<evidence type="ECO:0000256" key="6">
    <source>
        <dbReference type="ARBA" id="ARBA00023136"/>
    </source>
</evidence>
<dbReference type="AlphaFoldDB" id="H6NBH1"/>
<dbReference type="Gene3D" id="1.10.3720.10">
    <property type="entry name" value="MetI-like"/>
    <property type="match status" value="1"/>
</dbReference>
<keyword evidence="4 7" id="KW-0812">Transmembrane</keyword>
<dbReference type="PROSITE" id="PS50928">
    <property type="entry name" value="ABC_TM1"/>
    <property type="match status" value="1"/>
</dbReference>
<feature type="transmembrane region" description="Helical" evidence="7">
    <location>
        <begin position="72"/>
        <end position="93"/>
    </location>
</feature>
<feature type="transmembrane region" description="Helical" evidence="7">
    <location>
        <begin position="140"/>
        <end position="160"/>
    </location>
</feature>
<keyword evidence="5 7" id="KW-1133">Transmembrane helix</keyword>
<dbReference type="InterPro" id="IPR035906">
    <property type="entry name" value="MetI-like_sf"/>
</dbReference>
<comment type="similarity">
    <text evidence="7">Belongs to the binding-protein-dependent transport system permease family.</text>
</comment>
<comment type="subcellular location">
    <subcellularLocation>
        <location evidence="1 7">Cell membrane</location>
        <topology evidence="1 7">Multi-pass membrane protein</topology>
    </subcellularLocation>
</comment>
<dbReference type="Proteomes" id="UP000007523">
    <property type="component" value="Chromosome"/>
</dbReference>
<reference evidence="9 10" key="1">
    <citation type="journal article" date="2012" name="J. Bacteriol.">
        <title>Complete Genome Sequence of Paenibacillus mucilaginosus 3016, a Bacterium Functional as Microbial Fertilizer.</title>
        <authorList>
            <person name="Ma M."/>
            <person name="Wang Z."/>
            <person name="Li L."/>
            <person name="Jiang X."/>
            <person name="Guan D."/>
            <person name="Cao F."/>
            <person name="Chen H."/>
            <person name="Wang X."/>
            <person name="Shen D."/>
            <person name="Du B."/>
            <person name="Li J."/>
        </authorList>
    </citation>
    <scope>NUCLEOTIDE SEQUENCE [LARGE SCALE GENOMIC DNA]</scope>
    <source>
        <strain evidence="9 10">3016</strain>
    </source>
</reference>
<proteinExistence type="inferred from homology"/>
<evidence type="ECO:0000313" key="10">
    <source>
        <dbReference type="Proteomes" id="UP000007523"/>
    </source>
</evidence>
<evidence type="ECO:0000256" key="2">
    <source>
        <dbReference type="ARBA" id="ARBA00022448"/>
    </source>
</evidence>
<dbReference type="GO" id="GO:0005886">
    <property type="term" value="C:plasma membrane"/>
    <property type="evidence" value="ECO:0007669"/>
    <property type="project" value="UniProtKB-SubCell"/>
</dbReference>
<dbReference type="InterPro" id="IPR050901">
    <property type="entry name" value="BP-dep_ABC_trans_perm"/>
</dbReference>
<gene>
    <name evidence="9" type="ORF">PM3016_6285</name>
</gene>
<name>H6NBH1_9BACL</name>
<keyword evidence="2 7" id="KW-0813">Transport</keyword>
<evidence type="ECO:0000256" key="4">
    <source>
        <dbReference type="ARBA" id="ARBA00022692"/>
    </source>
</evidence>
<dbReference type="PANTHER" id="PTHR32243">
    <property type="entry name" value="MALTOSE TRANSPORT SYSTEM PERMEASE-RELATED"/>
    <property type="match status" value="1"/>
</dbReference>
<accession>H6NBH1</accession>
<protein>
    <submittedName>
        <fullName evidence="9">Binding-protein-dependent transport system inner membrane component</fullName>
    </submittedName>
</protein>
<keyword evidence="3" id="KW-1003">Cell membrane</keyword>